<comment type="caution">
    <text evidence="1">The sequence shown here is derived from an EMBL/GenBank/DDBJ whole genome shotgun (WGS) entry which is preliminary data.</text>
</comment>
<evidence type="ECO:0000313" key="2">
    <source>
        <dbReference type="Proteomes" id="UP001172386"/>
    </source>
</evidence>
<sequence length="549" mass="62300">MAASSLPLDLSAYPKLDDLQIGHLRHFYNLAFQPDGEWRHMGSQEPAQEFLDAYRYQLATMAYGAGATYYHRTPVLRSVFKSLIRRLIHKMLLRSTWGYWFCASHSGKMTDPSLEKLREPWADPVVRENIMYSGHLLLMTSLYAMLFDDDEFEKPESLVFDWNPMFWGFPAKFTYDNRSLQKAIIAEMERNKWVGVCCEPNAVFVVCNQFPMIAMRYNDVRDGTTVIEDVLGKYKAAWDKKGLVREGGLFPDWWLVKQDHIVPPRDVAFTAWACAFMNTWNHELIESLYAKQSQGFITNIDGQIRLQTTLVANAYRQAATASSSTTLSGTSSDQEVFSKAILQAKQFMANPNSPKPPVPYTTPTFGYVVKWLSELGKEEELNGLLNYADQNLKPTWEDGGLYYPRNDTPLNENLEWTHMDPFSGNAAIGYARLNVPNGQKTLWEQPLTRQILNDRPWVDNLDLGDVAVVRGAWDEKINALIVTVRGWDFLKAPGKVALRPVARNLPAGSYAVYVKGKLTHEEDVQAKGSVQVSVDVAKGEEVDIVVLQV</sequence>
<proteinExistence type="predicted"/>
<dbReference type="Proteomes" id="UP001172386">
    <property type="component" value="Unassembled WGS sequence"/>
</dbReference>
<protein>
    <submittedName>
        <fullName evidence="1">Uncharacterized protein</fullName>
    </submittedName>
</protein>
<evidence type="ECO:0000313" key="1">
    <source>
        <dbReference type="EMBL" id="KAJ9658101.1"/>
    </source>
</evidence>
<reference evidence="1" key="1">
    <citation type="submission" date="2022-10" db="EMBL/GenBank/DDBJ databases">
        <title>Culturing micro-colonial fungi from biological soil crusts in the Mojave desert and describing Neophaeococcomyces mojavensis, and introducing the new genera and species Taxawa tesnikishii.</title>
        <authorList>
            <person name="Kurbessoian T."/>
            <person name="Stajich J.E."/>
        </authorList>
    </citation>
    <scope>NUCLEOTIDE SEQUENCE</scope>
    <source>
        <strain evidence="1">JES_112</strain>
    </source>
</reference>
<keyword evidence="2" id="KW-1185">Reference proteome</keyword>
<gene>
    <name evidence="1" type="ORF">H2198_003939</name>
</gene>
<organism evidence="1 2">
    <name type="scientific">Neophaeococcomyces mojaviensis</name>
    <dbReference type="NCBI Taxonomy" id="3383035"/>
    <lineage>
        <taxon>Eukaryota</taxon>
        <taxon>Fungi</taxon>
        <taxon>Dikarya</taxon>
        <taxon>Ascomycota</taxon>
        <taxon>Pezizomycotina</taxon>
        <taxon>Eurotiomycetes</taxon>
        <taxon>Chaetothyriomycetidae</taxon>
        <taxon>Chaetothyriales</taxon>
        <taxon>Chaetothyriales incertae sedis</taxon>
        <taxon>Neophaeococcomyces</taxon>
    </lineage>
</organism>
<accession>A0ACC3AA22</accession>
<name>A0ACC3AA22_9EURO</name>
<dbReference type="EMBL" id="JAPDRQ010000055">
    <property type="protein sequence ID" value="KAJ9658101.1"/>
    <property type="molecule type" value="Genomic_DNA"/>
</dbReference>